<dbReference type="SUPFAM" id="SSF57850">
    <property type="entry name" value="RING/U-box"/>
    <property type="match status" value="1"/>
</dbReference>
<dbReference type="GO" id="GO:0008270">
    <property type="term" value="F:zinc ion binding"/>
    <property type="evidence" value="ECO:0007669"/>
    <property type="project" value="UniProtKB-KW"/>
</dbReference>
<comment type="caution">
    <text evidence="6">The sequence shown here is derived from an EMBL/GenBank/DDBJ whole genome shotgun (WGS) entry which is preliminary data.</text>
</comment>
<dbReference type="GO" id="GO:0051726">
    <property type="term" value="P:regulation of cell cycle"/>
    <property type="evidence" value="ECO:0007669"/>
    <property type="project" value="TreeGrafter"/>
</dbReference>
<evidence type="ECO:0000313" key="7">
    <source>
        <dbReference type="Proteomes" id="UP001195483"/>
    </source>
</evidence>
<reference evidence="6" key="3">
    <citation type="submission" date="2023-05" db="EMBL/GenBank/DDBJ databases">
        <authorList>
            <person name="Smith C.H."/>
        </authorList>
    </citation>
    <scope>NUCLEOTIDE SEQUENCE</scope>
    <source>
        <strain evidence="6">CHS0354</strain>
        <tissue evidence="6">Mantle</tissue>
    </source>
</reference>
<protein>
    <recommendedName>
        <fullName evidence="5">RING-type domain-containing protein</fullName>
    </recommendedName>
</protein>
<dbReference type="AlphaFoldDB" id="A0AAE0VZ81"/>
<dbReference type="PANTHER" id="PTHR10044">
    <property type="entry name" value="INHIBITOR OF APOPTOSIS"/>
    <property type="match status" value="1"/>
</dbReference>
<gene>
    <name evidence="6" type="ORF">CHS0354_015449</name>
</gene>
<feature type="region of interest" description="Disordered" evidence="4">
    <location>
        <begin position="119"/>
        <end position="138"/>
    </location>
</feature>
<dbReference type="Gene3D" id="1.10.8.10">
    <property type="entry name" value="DNA helicase RuvA subunit, C-terminal domain"/>
    <property type="match status" value="1"/>
</dbReference>
<evidence type="ECO:0000256" key="4">
    <source>
        <dbReference type="SAM" id="MobiDB-lite"/>
    </source>
</evidence>
<dbReference type="GO" id="GO:0005737">
    <property type="term" value="C:cytoplasm"/>
    <property type="evidence" value="ECO:0007669"/>
    <property type="project" value="TreeGrafter"/>
</dbReference>
<dbReference type="GO" id="GO:0005634">
    <property type="term" value="C:nucleus"/>
    <property type="evidence" value="ECO:0007669"/>
    <property type="project" value="TreeGrafter"/>
</dbReference>
<sequence>MANREEKSGVTWEDPNDWEAWQPQEDRVGEAVASTQSPMNTVIQEYMQTIAAQSVMQTGYDYKMVQRAIERLLMIEGIENLTGEKIVGAIFSIEEEEEEMNSLHASRGDEISANEIDGHETECGASGGEPSADKKSAQERLMREYQELRNATLCKICHNNIISVVFLPCGHLLTCVNCAPQVKACPICRSLVRATAKAYFN</sequence>
<dbReference type="Proteomes" id="UP001195483">
    <property type="component" value="Unassembled WGS sequence"/>
</dbReference>
<feature type="domain" description="RING-type" evidence="5">
    <location>
        <begin position="154"/>
        <end position="189"/>
    </location>
</feature>
<dbReference type="GO" id="GO:0061630">
    <property type="term" value="F:ubiquitin protein ligase activity"/>
    <property type="evidence" value="ECO:0007669"/>
    <property type="project" value="TreeGrafter"/>
</dbReference>
<evidence type="ECO:0000256" key="2">
    <source>
        <dbReference type="ARBA" id="ARBA00022833"/>
    </source>
</evidence>
<dbReference type="GO" id="GO:0043027">
    <property type="term" value="F:cysteine-type endopeptidase inhibitor activity involved in apoptotic process"/>
    <property type="evidence" value="ECO:0007669"/>
    <property type="project" value="TreeGrafter"/>
</dbReference>
<dbReference type="SMART" id="SM00184">
    <property type="entry name" value="RING"/>
    <property type="match status" value="1"/>
</dbReference>
<evidence type="ECO:0000256" key="1">
    <source>
        <dbReference type="ARBA" id="ARBA00022771"/>
    </source>
</evidence>
<dbReference type="PROSITE" id="PS50089">
    <property type="entry name" value="ZF_RING_2"/>
    <property type="match status" value="1"/>
</dbReference>
<dbReference type="InterPro" id="IPR050784">
    <property type="entry name" value="IAP"/>
</dbReference>
<keyword evidence="7" id="KW-1185">Reference proteome</keyword>
<evidence type="ECO:0000313" key="6">
    <source>
        <dbReference type="EMBL" id="KAK3594450.1"/>
    </source>
</evidence>
<dbReference type="EMBL" id="JAEAOA010000957">
    <property type="protein sequence ID" value="KAK3594450.1"/>
    <property type="molecule type" value="Genomic_DNA"/>
</dbReference>
<name>A0AAE0VZ81_9BIVA</name>
<dbReference type="InterPro" id="IPR013083">
    <property type="entry name" value="Znf_RING/FYVE/PHD"/>
</dbReference>
<dbReference type="Gene3D" id="3.30.40.10">
    <property type="entry name" value="Zinc/RING finger domain, C3HC4 (zinc finger)"/>
    <property type="match status" value="1"/>
</dbReference>
<accession>A0AAE0VZ81</accession>
<dbReference type="PANTHER" id="PTHR10044:SF139">
    <property type="entry name" value="DEATH-ASSOCIATED INHIBITOR OF APOPTOSIS 2"/>
    <property type="match status" value="1"/>
</dbReference>
<proteinExistence type="predicted"/>
<dbReference type="GO" id="GO:0043066">
    <property type="term" value="P:negative regulation of apoptotic process"/>
    <property type="evidence" value="ECO:0007669"/>
    <property type="project" value="TreeGrafter"/>
</dbReference>
<keyword evidence="2" id="KW-0862">Zinc</keyword>
<evidence type="ECO:0000259" key="5">
    <source>
        <dbReference type="PROSITE" id="PS50089"/>
    </source>
</evidence>
<evidence type="ECO:0000256" key="3">
    <source>
        <dbReference type="PROSITE-ProRule" id="PRU00175"/>
    </source>
</evidence>
<dbReference type="GO" id="GO:0031398">
    <property type="term" value="P:positive regulation of protein ubiquitination"/>
    <property type="evidence" value="ECO:0007669"/>
    <property type="project" value="TreeGrafter"/>
</dbReference>
<dbReference type="InterPro" id="IPR001841">
    <property type="entry name" value="Znf_RING"/>
</dbReference>
<keyword evidence="1 3" id="KW-0863">Zinc-finger</keyword>
<dbReference type="CDD" id="cd16510">
    <property type="entry name" value="RING-HC_IAPs"/>
    <property type="match status" value="1"/>
</dbReference>
<reference evidence="6" key="1">
    <citation type="journal article" date="2021" name="Genome Biol. Evol.">
        <title>A High-Quality Reference Genome for a Parasitic Bivalve with Doubly Uniparental Inheritance (Bivalvia: Unionida).</title>
        <authorList>
            <person name="Smith C.H."/>
        </authorList>
    </citation>
    <scope>NUCLEOTIDE SEQUENCE</scope>
    <source>
        <strain evidence="6">CHS0354</strain>
    </source>
</reference>
<dbReference type="Pfam" id="PF13920">
    <property type="entry name" value="zf-C3HC4_3"/>
    <property type="match status" value="1"/>
</dbReference>
<keyword evidence="1 3" id="KW-0479">Metal-binding</keyword>
<reference evidence="6" key="2">
    <citation type="journal article" date="2021" name="Genome Biol. Evol.">
        <title>Developing a high-quality reference genome for a parasitic bivalve with doubly uniparental inheritance (Bivalvia: Unionida).</title>
        <authorList>
            <person name="Smith C.H."/>
        </authorList>
    </citation>
    <scope>NUCLEOTIDE SEQUENCE</scope>
    <source>
        <strain evidence="6">CHS0354</strain>
        <tissue evidence="6">Mantle</tissue>
    </source>
</reference>
<organism evidence="6 7">
    <name type="scientific">Potamilus streckersoni</name>
    <dbReference type="NCBI Taxonomy" id="2493646"/>
    <lineage>
        <taxon>Eukaryota</taxon>
        <taxon>Metazoa</taxon>
        <taxon>Spiralia</taxon>
        <taxon>Lophotrochozoa</taxon>
        <taxon>Mollusca</taxon>
        <taxon>Bivalvia</taxon>
        <taxon>Autobranchia</taxon>
        <taxon>Heteroconchia</taxon>
        <taxon>Palaeoheterodonta</taxon>
        <taxon>Unionida</taxon>
        <taxon>Unionoidea</taxon>
        <taxon>Unionidae</taxon>
        <taxon>Ambleminae</taxon>
        <taxon>Lampsilini</taxon>
        <taxon>Potamilus</taxon>
    </lineage>
</organism>